<gene>
    <name evidence="1" type="ORF">K435DRAFT_892704</name>
</gene>
<dbReference type="AlphaFoldDB" id="A0A4S8KP91"/>
<proteinExistence type="predicted"/>
<sequence length="173" mass="19433">MMDSVVYRINVLPSSIDTSENAVKARILQARVRMSMRSDVLFGANKALAPEPDNPEANVLLHQQSLNVKELLAPTAFFNTSITVFDWNMEGNISVFPQREIYIIGDVGTHGEPKIVGSGYGNWSMDFQTEVGMFTLNLLQGREVHSQMLEKVFPLIDSFVFTLPKSHFQPLPF</sequence>
<accession>A0A4S8KP91</accession>
<keyword evidence="2" id="KW-1185">Reference proteome</keyword>
<dbReference type="Proteomes" id="UP000297245">
    <property type="component" value="Unassembled WGS sequence"/>
</dbReference>
<protein>
    <submittedName>
        <fullName evidence="1">Uncharacterized protein</fullName>
    </submittedName>
</protein>
<evidence type="ECO:0000313" key="2">
    <source>
        <dbReference type="Proteomes" id="UP000297245"/>
    </source>
</evidence>
<dbReference type="EMBL" id="ML180470">
    <property type="protein sequence ID" value="THU77351.1"/>
    <property type="molecule type" value="Genomic_DNA"/>
</dbReference>
<evidence type="ECO:0000313" key="1">
    <source>
        <dbReference type="EMBL" id="THU77351.1"/>
    </source>
</evidence>
<reference evidence="1 2" key="1">
    <citation type="journal article" date="2019" name="Nat. Ecol. Evol.">
        <title>Megaphylogeny resolves global patterns of mushroom evolution.</title>
        <authorList>
            <person name="Varga T."/>
            <person name="Krizsan K."/>
            <person name="Foldi C."/>
            <person name="Dima B."/>
            <person name="Sanchez-Garcia M."/>
            <person name="Sanchez-Ramirez S."/>
            <person name="Szollosi G.J."/>
            <person name="Szarkandi J.G."/>
            <person name="Papp V."/>
            <person name="Albert L."/>
            <person name="Andreopoulos W."/>
            <person name="Angelini C."/>
            <person name="Antonin V."/>
            <person name="Barry K.W."/>
            <person name="Bougher N.L."/>
            <person name="Buchanan P."/>
            <person name="Buyck B."/>
            <person name="Bense V."/>
            <person name="Catcheside P."/>
            <person name="Chovatia M."/>
            <person name="Cooper J."/>
            <person name="Damon W."/>
            <person name="Desjardin D."/>
            <person name="Finy P."/>
            <person name="Geml J."/>
            <person name="Haridas S."/>
            <person name="Hughes K."/>
            <person name="Justo A."/>
            <person name="Karasinski D."/>
            <person name="Kautmanova I."/>
            <person name="Kiss B."/>
            <person name="Kocsube S."/>
            <person name="Kotiranta H."/>
            <person name="LaButti K.M."/>
            <person name="Lechner B.E."/>
            <person name="Liimatainen K."/>
            <person name="Lipzen A."/>
            <person name="Lukacs Z."/>
            <person name="Mihaltcheva S."/>
            <person name="Morgado L.N."/>
            <person name="Niskanen T."/>
            <person name="Noordeloos M.E."/>
            <person name="Ohm R.A."/>
            <person name="Ortiz-Santana B."/>
            <person name="Ovrebo C."/>
            <person name="Racz N."/>
            <person name="Riley R."/>
            <person name="Savchenko A."/>
            <person name="Shiryaev A."/>
            <person name="Soop K."/>
            <person name="Spirin V."/>
            <person name="Szebenyi C."/>
            <person name="Tomsovsky M."/>
            <person name="Tulloss R.E."/>
            <person name="Uehling J."/>
            <person name="Grigoriev I.V."/>
            <person name="Vagvolgyi C."/>
            <person name="Papp T."/>
            <person name="Martin F.M."/>
            <person name="Miettinen O."/>
            <person name="Hibbett D.S."/>
            <person name="Nagy L.G."/>
        </authorList>
    </citation>
    <scope>NUCLEOTIDE SEQUENCE [LARGE SCALE GENOMIC DNA]</scope>
    <source>
        <strain evidence="1 2">CBS 962.96</strain>
    </source>
</reference>
<organism evidence="1 2">
    <name type="scientific">Dendrothele bispora (strain CBS 962.96)</name>
    <dbReference type="NCBI Taxonomy" id="1314807"/>
    <lineage>
        <taxon>Eukaryota</taxon>
        <taxon>Fungi</taxon>
        <taxon>Dikarya</taxon>
        <taxon>Basidiomycota</taxon>
        <taxon>Agaricomycotina</taxon>
        <taxon>Agaricomycetes</taxon>
        <taxon>Agaricomycetidae</taxon>
        <taxon>Agaricales</taxon>
        <taxon>Agaricales incertae sedis</taxon>
        <taxon>Dendrothele</taxon>
    </lineage>
</organism>
<name>A0A4S8KP91_DENBC</name>